<dbReference type="Proteomes" id="UP001268864">
    <property type="component" value="Unassembled WGS sequence"/>
</dbReference>
<comment type="caution">
    <text evidence="1">The sequence shown here is derived from an EMBL/GenBank/DDBJ whole genome shotgun (WGS) entry which is preliminary data.</text>
</comment>
<organism evidence="1 2">
    <name type="scientific">Haloarcula onubensis</name>
    <dbReference type="NCBI Taxonomy" id="2950539"/>
    <lineage>
        <taxon>Archaea</taxon>
        <taxon>Methanobacteriati</taxon>
        <taxon>Methanobacteriota</taxon>
        <taxon>Stenosarchaea group</taxon>
        <taxon>Halobacteria</taxon>
        <taxon>Halobacteriales</taxon>
        <taxon>Haloarculaceae</taxon>
        <taxon>Haloarcula</taxon>
    </lineage>
</organism>
<dbReference type="RefSeq" id="WP_310901800.1">
    <property type="nucleotide sequence ID" value="NZ_JAMQOS010000007.1"/>
</dbReference>
<keyword evidence="2" id="KW-1185">Reference proteome</keyword>
<dbReference type="EMBL" id="JAMQOS010000007">
    <property type="protein sequence ID" value="MDS0284053.1"/>
    <property type="molecule type" value="Genomic_DNA"/>
</dbReference>
<name>A0ABU2FTG0_9EURY</name>
<evidence type="ECO:0000313" key="2">
    <source>
        <dbReference type="Proteomes" id="UP001268864"/>
    </source>
</evidence>
<proteinExistence type="predicted"/>
<evidence type="ECO:0000313" key="1">
    <source>
        <dbReference type="EMBL" id="MDS0284053.1"/>
    </source>
</evidence>
<reference evidence="1 2" key="1">
    <citation type="submission" date="2022-06" db="EMBL/GenBank/DDBJ databases">
        <title>Halomicroarcula sp. a new haloarchaeum isolate from saline soil.</title>
        <authorList>
            <person name="Strakova D."/>
            <person name="Galisteo C."/>
            <person name="Sanchez-Porro C."/>
            <person name="Ventosa A."/>
        </authorList>
    </citation>
    <scope>NUCLEOTIDE SEQUENCE [LARGE SCALE GENOMIC DNA]</scope>
    <source>
        <strain evidence="1 2">S3CR25-11</strain>
    </source>
</reference>
<gene>
    <name evidence="1" type="ORF">NDI86_18210</name>
</gene>
<accession>A0ABU2FTG0</accession>
<sequence>MQPDLARGISVVGLDNYRPIFALVTDEATVFEPTEYIPTSLRHIECLDEPALAKAEIQVIGKEVGDVLTVSILVRKANRE</sequence>
<protein>
    <submittedName>
        <fullName evidence="1">Uncharacterized protein</fullName>
    </submittedName>
</protein>